<dbReference type="GO" id="GO:0003700">
    <property type="term" value="F:DNA-binding transcription factor activity"/>
    <property type="evidence" value="ECO:0007669"/>
    <property type="project" value="InterPro"/>
</dbReference>
<dbReference type="GO" id="GO:0045892">
    <property type="term" value="P:negative regulation of DNA-templated transcription"/>
    <property type="evidence" value="ECO:0007669"/>
    <property type="project" value="TreeGrafter"/>
</dbReference>
<dbReference type="SMART" id="SM00345">
    <property type="entry name" value="HTH_GNTR"/>
    <property type="match status" value="1"/>
</dbReference>
<dbReference type="STRING" id="118967.SAMN02745191_1974"/>
<evidence type="ECO:0000313" key="6">
    <source>
        <dbReference type="Proteomes" id="UP000243297"/>
    </source>
</evidence>
<evidence type="ECO:0000259" key="4">
    <source>
        <dbReference type="PROSITE" id="PS50949"/>
    </source>
</evidence>
<dbReference type="GO" id="GO:0003677">
    <property type="term" value="F:DNA binding"/>
    <property type="evidence" value="ECO:0007669"/>
    <property type="project" value="UniProtKB-KW"/>
</dbReference>
<dbReference type="InterPro" id="IPR036388">
    <property type="entry name" value="WH-like_DNA-bd_sf"/>
</dbReference>
<organism evidence="5 6">
    <name type="scientific">Anaerorhabdus furcosa</name>
    <dbReference type="NCBI Taxonomy" id="118967"/>
    <lineage>
        <taxon>Bacteria</taxon>
        <taxon>Bacillati</taxon>
        <taxon>Bacillota</taxon>
        <taxon>Erysipelotrichia</taxon>
        <taxon>Erysipelotrichales</taxon>
        <taxon>Erysipelotrichaceae</taxon>
        <taxon>Anaerorhabdus</taxon>
    </lineage>
</organism>
<dbReference type="OrthoDB" id="9815017at2"/>
<keyword evidence="6" id="KW-1185">Reference proteome</keyword>
<keyword evidence="3" id="KW-0804">Transcription</keyword>
<dbReference type="Gene3D" id="3.40.1410.10">
    <property type="entry name" value="Chorismate lyase-like"/>
    <property type="match status" value="1"/>
</dbReference>
<dbReference type="PANTHER" id="PTHR44846:SF1">
    <property type="entry name" value="MANNOSYL-D-GLYCERATE TRANSPORT_METABOLISM SYSTEM REPRESSOR MNGR-RELATED"/>
    <property type="match status" value="1"/>
</dbReference>
<dbReference type="InterPro" id="IPR000524">
    <property type="entry name" value="Tscrpt_reg_HTH_GntR"/>
</dbReference>
<dbReference type="Gene3D" id="1.10.10.10">
    <property type="entry name" value="Winged helix-like DNA-binding domain superfamily/Winged helix DNA-binding domain"/>
    <property type="match status" value="1"/>
</dbReference>
<dbReference type="SMART" id="SM00866">
    <property type="entry name" value="UTRA"/>
    <property type="match status" value="1"/>
</dbReference>
<evidence type="ECO:0000256" key="2">
    <source>
        <dbReference type="ARBA" id="ARBA00023125"/>
    </source>
</evidence>
<dbReference type="FunFam" id="1.10.10.10:FF:000079">
    <property type="entry name" value="GntR family transcriptional regulator"/>
    <property type="match status" value="1"/>
</dbReference>
<dbReference type="PROSITE" id="PS50949">
    <property type="entry name" value="HTH_GNTR"/>
    <property type="match status" value="1"/>
</dbReference>
<dbReference type="InterPro" id="IPR011663">
    <property type="entry name" value="UTRA"/>
</dbReference>
<reference evidence="6" key="1">
    <citation type="submission" date="2017-02" db="EMBL/GenBank/DDBJ databases">
        <authorList>
            <person name="Varghese N."/>
            <person name="Submissions S."/>
        </authorList>
    </citation>
    <scope>NUCLEOTIDE SEQUENCE [LARGE SCALE GENOMIC DNA]</scope>
    <source>
        <strain evidence="6">ATCC 25662</strain>
    </source>
</reference>
<dbReference type="Proteomes" id="UP000243297">
    <property type="component" value="Unassembled WGS sequence"/>
</dbReference>
<dbReference type="Pfam" id="PF07702">
    <property type="entry name" value="UTRA"/>
    <property type="match status" value="1"/>
</dbReference>
<dbReference type="PRINTS" id="PR00035">
    <property type="entry name" value="HTHGNTR"/>
</dbReference>
<feature type="domain" description="HTH gntR-type" evidence="4">
    <location>
        <begin position="5"/>
        <end position="73"/>
    </location>
</feature>
<evidence type="ECO:0000256" key="1">
    <source>
        <dbReference type="ARBA" id="ARBA00023015"/>
    </source>
</evidence>
<evidence type="ECO:0000313" key="5">
    <source>
        <dbReference type="EMBL" id="SJZ89800.1"/>
    </source>
</evidence>
<dbReference type="SUPFAM" id="SSF64288">
    <property type="entry name" value="Chorismate lyase-like"/>
    <property type="match status" value="1"/>
</dbReference>
<dbReference type="CDD" id="cd07377">
    <property type="entry name" value="WHTH_GntR"/>
    <property type="match status" value="1"/>
</dbReference>
<keyword evidence="2" id="KW-0238">DNA-binding</keyword>
<keyword evidence="1" id="KW-0805">Transcription regulation</keyword>
<accession>A0A1T4PE31</accession>
<evidence type="ECO:0000256" key="3">
    <source>
        <dbReference type="ARBA" id="ARBA00023163"/>
    </source>
</evidence>
<dbReference type="EMBL" id="FUWY01000006">
    <property type="protein sequence ID" value="SJZ89800.1"/>
    <property type="molecule type" value="Genomic_DNA"/>
</dbReference>
<name>A0A1T4PE31_9FIRM</name>
<dbReference type="Pfam" id="PF00392">
    <property type="entry name" value="GntR"/>
    <property type="match status" value="1"/>
</dbReference>
<dbReference type="PANTHER" id="PTHR44846">
    <property type="entry name" value="MANNOSYL-D-GLYCERATE TRANSPORT/METABOLISM SYSTEM REPRESSOR MNGR-RELATED"/>
    <property type="match status" value="1"/>
</dbReference>
<dbReference type="SUPFAM" id="SSF46785">
    <property type="entry name" value="Winged helix' DNA-binding domain"/>
    <property type="match status" value="1"/>
</dbReference>
<proteinExistence type="predicted"/>
<dbReference type="InterPro" id="IPR050679">
    <property type="entry name" value="Bact_HTH_transcr_reg"/>
</dbReference>
<dbReference type="InterPro" id="IPR028978">
    <property type="entry name" value="Chorismate_lyase_/UTRA_dom_sf"/>
</dbReference>
<dbReference type="RefSeq" id="WP_078712377.1">
    <property type="nucleotide sequence ID" value="NZ_FUWY01000006.1"/>
</dbReference>
<protein>
    <submittedName>
        <fullName evidence="5">GntR family transcriptional regulator</fullName>
    </submittedName>
</protein>
<sequence length="238" mass="28227">MNSNIPLYKMIKNNIKEDIKNGKYSQNCKIPSETELGDFYHTSRITVVRALNDLVSEGYLYREHGKGTFVNQQIRENVMNLVGFNERMKTLDLALKTVLLERSIVRIPEEMANYFKLSLDTEVIYIKRLRIVEDKRLCLSKAYFIKHNHEWLLDEDIEQNSIYHLLENKYKQKLGQGTQLFGVDHLDRDDAKELGVGSSKSLLRLKLFTYLENNQPFEFDTTYYNQDFYEYEIELNRK</sequence>
<dbReference type="AlphaFoldDB" id="A0A1T4PE31"/>
<gene>
    <name evidence="5" type="ORF">SAMN02745191_1974</name>
</gene>
<dbReference type="InterPro" id="IPR036390">
    <property type="entry name" value="WH_DNA-bd_sf"/>
</dbReference>